<gene>
    <name evidence="1" type="ORF">I79_000863</name>
</gene>
<name>G3GT87_CRIGR</name>
<dbReference type="Proteomes" id="UP000001075">
    <property type="component" value="Unassembled WGS sequence"/>
</dbReference>
<proteinExistence type="predicted"/>
<dbReference type="AlphaFoldDB" id="G3GT87"/>
<evidence type="ECO:0000313" key="2">
    <source>
        <dbReference type="Proteomes" id="UP000001075"/>
    </source>
</evidence>
<organism evidence="1 2">
    <name type="scientific">Cricetulus griseus</name>
    <name type="common">Chinese hamster</name>
    <name type="synonym">Cricetulus barabensis griseus</name>
    <dbReference type="NCBI Taxonomy" id="10029"/>
    <lineage>
        <taxon>Eukaryota</taxon>
        <taxon>Metazoa</taxon>
        <taxon>Chordata</taxon>
        <taxon>Craniata</taxon>
        <taxon>Vertebrata</taxon>
        <taxon>Euteleostomi</taxon>
        <taxon>Mammalia</taxon>
        <taxon>Eutheria</taxon>
        <taxon>Euarchontoglires</taxon>
        <taxon>Glires</taxon>
        <taxon>Rodentia</taxon>
        <taxon>Myomorpha</taxon>
        <taxon>Muroidea</taxon>
        <taxon>Cricetidae</taxon>
        <taxon>Cricetinae</taxon>
        <taxon>Cricetulus</taxon>
    </lineage>
</organism>
<sequence>MDLYDDEQLFCIWLWGKENTLFVQLQQSTDRPQTGLCKHNCQPSSYLLQILLM</sequence>
<accession>G3GT87</accession>
<reference evidence="2" key="1">
    <citation type="journal article" date="2011" name="Nat. Biotechnol.">
        <title>The genomic sequence of the Chinese hamster ovary (CHO)-K1 cell line.</title>
        <authorList>
            <person name="Xu X."/>
            <person name="Nagarajan H."/>
            <person name="Lewis N.E."/>
            <person name="Pan S."/>
            <person name="Cai Z."/>
            <person name="Liu X."/>
            <person name="Chen W."/>
            <person name="Xie M."/>
            <person name="Wang W."/>
            <person name="Hammond S."/>
            <person name="Andersen M.R."/>
            <person name="Neff N."/>
            <person name="Passarelli B."/>
            <person name="Koh W."/>
            <person name="Fan H.C."/>
            <person name="Wang J."/>
            <person name="Gui Y."/>
            <person name="Lee K.H."/>
            <person name="Betenbaugh M.J."/>
            <person name="Quake S.R."/>
            <person name="Famili I."/>
            <person name="Palsson B.O."/>
            <person name="Wang J."/>
        </authorList>
    </citation>
    <scope>NUCLEOTIDE SEQUENCE [LARGE SCALE GENOMIC DNA]</scope>
    <source>
        <strain evidence="2">CHO K1 cell line</strain>
    </source>
</reference>
<protein>
    <submittedName>
        <fullName evidence="1">Uncharacterized protein</fullName>
    </submittedName>
</protein>
<dbReference type="EMBL" id="JH000017">
    <property type="protein sequence ID" value="EGV96071.1"/>
    <property type="molecule type" value="Genomic_DNA"/>
</dbReference>
<evidence type="ECO:0000313" key="1">
    <source>
        <dbReference type="EMBL" id="EGV96071.1"/>
    </source>
</evidence>
<dbReference type="InParanoid" id="G3GT87"/>